<dbReference type="Ensembl" id="ENSPMAT00000002922.1">
    <property type="protein sequence ID" value="ENSPMAP00000002908.1"/>
    <property type="gene ID" value="ENSPMAG00000002669.1"/>
</dbReference>
<keyword evidence="2" id="KW-0472">Membrane</keyword>
<reference evidence="4" key="1">
    <citation type="submission" date="2025-08" db="UniProtKB">
        <authorList>
            <consortium name="Ensembl"/>
        </authorList>
    </citation>
    <scope>IDENTIFICATION</scope>
</reference>
<dbReference type="SUPFAM" id="SSF117892">
    <property type="entry name" value="Band 7/SPFH domain"/>
    <property type="match status" value="1"/>
</dbReference>
<feature type="transmembrane region" description="Helical" evidence="2">
    <location>
        <begin position="45"/>
        <end position="74"/>
    </location>
</feature>
<proteinExistence type="inferred from homology"/>
<dbReference type="AlphaFoldDB" id="S4RCH6"/>
<dbReference type="Gene3D" id="3.30.1050.10">
    <property type="entry name" value="SCP2 sterol-binding domain"/>
    <property type="match status" value="1"/>
</dbReference>
<dbReference type="Pfam" id="PF02036">
    <property type="entry name" value="SCP2"/>
    <property type="match status" value="1"/>
</dbReference>
<keyword evidence="2" id="KW-1133">Transmembrane helix</keyword>
<dbReference type="SUPFAM" id="SSF55718">
    <property type="entry name" value="SCP-like"/>
    <property type="match status" value="1"/>
</dbReference>
<dbReference type="InterPro" id="IPR036013">
    <property type="entry name" value="Band_7/SPFH_dom_sf"/>
</dbReference>
<dbReference type="InterPro" id="IPR001107">
    <property type="entry name" value="Band_7"/>
</dbReference>
<keyword evidence="2" id="KW-0812">Transmembrane</keyword>
<dbReference type="InterPro" id="IPR036527">
    <property type="entry name" value="SCP2_sterol-bd_dom_sf"/>
</dbReference>
<dbReference type="PRINTS" id="PR00721">
    <property type="entry name" value="STOMATIN"/>
</dbReference>
<evidence type="ECO:0000313" key="4">
    <source>
        <dbReference type="Ensembl" id="ENSPMAP00000002908.1"/>
    </source>
</evidence>
<dbReference type="OMA" id="AMHFLSH"/>
<evidence type="ECO:0000256" key="1">
    <source>
        <dbReference type="ARBA" id="ARBA00008164"/>
    </source>
</evidence>
<dbReference type="InterPro" id="IPR003033">
    <property type="entry name" value="SCP2_sterol-bd_dom"/>
</dbReference>
<dbReference type="PANTHER" id="PTHR10264">
    <property type="entry name" value="BAND 7 PROTEIN-RELATED"/>
    <property type="match status" value="1"/>
</dbReference>
<dbReference type="Gene3D" id="3.30.479.30">
    <property type="entry name" value="Band 7 domain"/>
    <property type="match status" value="1"/>
</dbReference>
<feature type="domain" description="Band 7" evidence="3">
    <location>
        <begin position="72"/>
        <end position="218"/>
    </location>
</feature>
<dbReference type="HOGENOM" id="CLU_049498_0_0_1"/>
<evidence type="ECO:0000256" key="2">
    <source>
        <dbReference type="SAM" id="Phobius"/>
    </source>
</evidence>
<dbReference type="PANTHER" id="PTHR10264:SF130">
    <property type="entry name" value="STOMATIN-LIKE PROTEIN 1"/>
    <property type="match status" value="1"/>
</dbReference>
<name>S4RCH6_PETMA</name>
<protein>
    <submittedName>
        <fullName evidence="4">Stomatin like 1</fullName>
    </submittedName>
</protein>
<evidence type="ECO:0000259" key="3">
    <source>
        <dbReference type="SMART" id="SM00244"/>
    </source>
</evidence>
<sequence length="406" mass="43220">RSSIETLPRGGQQRAMQQQQLTVLSCTCMAPAPSRTHEAEGVESWLSWFCSLVITSLTFVFMVLTFPLSVWFCLKIVPQHERIVVFRLGRLRAPLGPGVALVLPCIDRWRRVDTRPRAFNVPPCRAMTRDGALVSVGADVRVRVHCPVLLLTAAQDVNRSSRSAAHTALASLLPRHSLHELQSESAKMADELALEVTKVTEPWGLEVERVELALEAVLCSPGATGLSPPPLLPPCVPGLTPEAWGALAGPVQTILGGVMAMSDRQAAGRDAGCSLQAARSAMQEGGDGGDDGGDGDDALLAAVGPLLCESLVERVGAVYRFDVQCRDGSCRTYHLDLKTGSGVVGRGPPPAAAQPPDTVLEMTERDLVAVISGELRPLTAYMSGRLRISGDLGAATRLEEVAKAAC</sequence>
<dbReference type="GeneTree" id="ENSGT01030000234614"/>
<dbReference type="Pfam" id="PF01145">
    <property type="entry name" value="Band_7"/>
    <property type="match status" value="1"/>
</dbReference>
<dbReference type="SMART" id="SM00244">
    <property type="entry name" value="PHB"/>
    <property type="match status" value="1"/>
</dbReference>
<dbReference type="GO" id="GO:0005886">
    <property type="term" value="C:plasma membrane"/>
    <property type="evidence" value="ECO:0007669"/>
    <property type="project" value="InterPro"/>
</dbReference>
<reference evidence="4" key="2">
    <citation type="submission" date="2025-09" db="UniProtKB">
        <authorList>
            <consortium name="Ensembl"/>
        </authorList>
    </citation>
    <scope>IDENTIFICATION</scope>
</reference>
<organism evidence="4">
    <name type="scientific">Petromyzon marinus</name>
    <name type="common">Sea lamprey</name>
    <dbReference type="NCBI Taxonomy" id="7757"/>
    <lineage>
        <taxon>Eukaryota</taxon>
        <taxon>Metazoa</taxon>
        <taxon>Chordata</taxon>
        <taxon>Craniata</taxon>
        <taxon>Vertebrata</taxon>
        <taxon>Cyclostomata</taxon>
        <taxon>Hyperoartia</taxon>
        <taxon>Petromyzontiformes</taxon>
        <taxon>Petromyzontidae</taxon>
        <taxon>Petromyzon</taxon>
    </lineage>
</organism>
<dbReference type="InterPro" id="IPR043202">
    <property type="entry name" value="Band-7_stomatin-like"/>
</dbReference>
<dbReference type="InterPro" id="IPR001972">
    <property type="entry name" value="Stomatin_HflK_fam"/>
</dbReference>
<dbReference type="STRING" id="7757.ENSPMAP00000002908"/>
<comment type="similarity">
    <text evidence="1">Belongs to the band 7/mec-2 family.</text>
</comment>
<accession>S4RCH6</accession>